<evidence type="ECO:0000313" key="3">
    <source>
        <dbReference type="Proteomes" id="UP000198809"/>
    </source>
</evidence>
<keyword evidence="1" id="KW-0472">Membrane</keyword>
<feature type="transmembrane region" description="Helical" evidence="1">
    <location>
        <begin position="80"/>
        <end position="99"/>
    </location>
</feature>
<sequence>MKKRSFLIIKRIMYLLISSGLGVISFYLFISILFASSSGEGALLFNQPNYLTLLISGSLMLTIIGTYGFLLFYPKEGRNYIFVAINILVLILFLLLLFISI</sequence>
<proteinExistence type="predicted"/>
<evidence type="ECO:0000313" key="2">
    <source>
        <dbReference type="EMBL" id="SEO12441.1"/>
    </source>
</evidence>
<reference evidence="2 3" key="1">
    <citation type="submission" date="2016-10" db="EMBL/GenBank/DDBJ databases">
        <authorList>
            <person name="de Groot N.N."/>
        </authorList>
    </citation>
    <scope>NUCLEOTIDE SEQUENCE [LARGE SCALE GENOMIC DNA]</scope>
    <source>
        <strain evidence="2 3">CGMCC 1.10238</strain>
    </source>
</reference>
<feature type="transmembrane region" description="Helical" evidence="1">
    <location>
        <begin position="12"/>
        <end position="35"/>
    </location>
</feature>
<name>A0A1H8M544_9BACL</name>
<accession>A0A1H8M544</accession>
<dbReference type="Proteomes" id="UP000198809">
    <property type="component" value="Unassembled WGS sequence"/>
</dbReference>
<feature type="transmembrane region" description="Helical" evidence="1">
    <location>
        <begin position="50"/>
        <end position="73"/>
    </location>
</feature>
<keyword evidence="1" id="KW-1133">Transmembrane helix</keyword>
<gene>
    <name evidence="2" type="ORF">SAMN04487895_10575</name>
</gene>
<organism evidence="2 3">
    <name type="scientific">Paenibacillus sophorae</name>
    <dbReference type="NCBI Taxonomy" id="1333845"/>
    <lineage>
        <taxon>Bacteria</taxon>
        <taxon>Bacillati</taxon>
        <taxon>Bacillota</taxon>
        <taxon>Bacilli</taxon>
        <taxon>Bacillales</taxon>
        <taxon>Paenibacillaceae</taxon>
        <taxon>Paenibacillus</taxon>
    </lineage>
</organism>
<dbReference type="EMBL" id="FODH01000005">
    <property type="protein sequence ID" value="SEO12441.1"/>
    <property type="molecule type" value="Genomic_DNA"/>
</dbReference>
<keyword evidence="1" id="KW-0812">Transmembrane</keyword>
<dbReference type="AlphaFoldDB" id="A0A1H8M544"/>
<evidence type="ECO:0000256" key="1">
    <source>
        <dbReference type="SAM" id="Phobius"/>
    </source>
</evidence>
<protein>
    <submittedName>
        <fullName evidence="2">Uncharacterized protein</fullName>
    </submittedName>
</protein>